<evidence type="ECO:0008006" key="3">
    <source>
        <dbReference type="Google" id="ProtNLM"/>
    </source>
</evidence>
<gene>
    <name evidence="1" type="ORF">GCM10009802_67430</name>
</gene>
<dbReference type="EMBL" id="BAAAPF010000593">
    <property type="protein sequence ID" value="GAA1516270.1"/>
    <property type="molecule type" value="Genomic_DNA"/>
</dbReference>
<protein>
    <recommendedName>
        <fullName evidence="3">Transposase</fullName>
    </recommendedName>
</protein>
<reference evidence="2" key="1">
    <citation type="journal article" date="2019" name="Int. J. Syst. Evol. Microbiol.">
        <title>The Global Catalogue of Microorganisms (GCM) 10K type strain sequencing project: providing services to taxonomists for standard genome sequencing and annotation.</title>
        <authorList>
            <consortium name="The Broad Institute Genomics Platform"/>
            <consortium name="The Broad Institute Genome Sequencing Center for Infectious Disease"/>
            <person name="Wu L."/>
            <person name="Ma J."/>
        </authorList>
    </citation>
    <scope>NUCLEOTIDE SEQUENCE [LARGE SCALE GENOMIC DNA]</scope>
    <source>
        <strain evidence="2">JCM 15481</strain>
    </source>
</reference>
<comment type="caution">
    <text evidence="1">The sequence shown here is derived from an EMBL/GenBank/DDBJ whole genome shotgun (WGS) entry which is preliminary data.</text>
</comment>
<keyword evidence="2" id="KW-1185">Reference proteome</keyword>
<sequence>MAGARGRRPPPSAVAIVSPYDLTARYARRGETRWRGFLAHVTETCDPDAPSVITDVTTTKALPGILANLDHRNLLSKEHFVDGGYLSVALKQRVAREHGVGLVGPIRAKSARQSRKGTVLHRDAITINWDAKEVTCPQGNVSRWW</sequence>
<proteinExistence type="predicted"/>
<dbReference type="RefSeq" id="WP_344296232.1">
    <property type="nucleotide sequence ID" value="NZ_BAAAPF010000593.1"/>
</dbReference>
<dbReference type="Proteomes" id="UP001500443">
    <property type="component" value="Unassembled WGS sequence"/>
</dbReference>
<organism evidence="1 2">
    <name type="scientific">Streptomyces synnematoformans</name>
    <dbReference type="NCBI Taxonomy" id="415721"/>
    <lineage>
        <taxon>Bacteria</taxon>
        <taxon>Bacillati</taxon>
        <taxon>Actinomycetota</taxon>
        <taxon>Actinomycetes</taxon>
        <taxon>Kitasatosporales</taxon>
        <taxon>Streptomycetaceae</taxon>
        <taxon>Streptomyces</taxon>
    </lineage>
</organism>
<name>A0ABP4L8T6_9ACTN</name>
<evidence type="ECO:0000313" key="1">
    <source>
        <dbReference type="EMBL" id="GAA1516270.1"/>
    </source>
</evidence>
<evidence type="ECO:0000313" key="2">
    <source>
        <dbReference type="Proteomes" id="UP001500443"/>
    </source>
</evidence>
<accession>A0ABP4L8T6</accession>